<dbReference type="GO" id="GO:0004571">
    <property type="term" value="F:mannosyl-oligosaccharide 1,2-alpha-mannosidase activity"/>
    <property type="evidence" value="ECO:0007669"/>
    <property type="project" value="UniProtKB-EC"/>
</dbReference>
<feature type="chain" id="PRO_5001979725" description="alpha-1,2-Mannosidase" evidence="14">
    <location>
        <begin position="20"/>
        <end position="891"/>
    </location>
</feature>
<evidence type="ECO:0000256" key="12">
    <source>
        <dbReference type="PIRSR" id="PIRSR601382-3"/>
    </source>
</evidence>
<reference evidence="15 16" key="1">
    <citation type="journal article" date="2015" name="Genome Announc.">
        <title>Draft Genome Sequence and Gene Annotation of the Entomopathogenic Fungus Verticillium hemipterigenum.</title>
        <authorList>
            <person name="Horn F."/>
            <person name="Habel A."/>
            <person name="Scharf D.H."/>
            <person name="Dworschak J."/>
            <person name="Brakhage A.A."/>
            <person name="Guthke R."/>
            <person name="Hertweck C."/>
            <person name="Linde J."/>
        </authorList>
    </citation>
    <scope>NUCLEOTIDE SEQUENCE [LARGE SCALE GENOMIC DNA]</scope>
</reference>
<dbReference type="Gene3D" id="1.50.10.20">
    <property type="match status" value="1"/>
</dbReference>
<comment type="cofactor">
    <cofactor evidence="1 11">
        <name>Ca(2+)</name>
        <dbReference type="ChEBI" id="CHEBI:29108"/>
    </cofactor>
</comment>
<evidence type="ECO:0000256" key="4">
    <source>
        <dbReference type="ARBA" id="ARBA00022729"/>
    </source>
</evidence>
<keyword evidence="7" id="KW-0325">Glycoprotein</keyword>
<evidence type="ECO:0000256" key="3">
    <source>
        <dbReference type="ARBA" id="ARBA00007658"/>
    </source>
</evidence>
<dbReference type="STRING" id="1531966.A0A0A1TRH9"/>
<evidence type="ECO:0000256" key="9">
    <source>
        <dbReference type="ARBA" id="ARBA00047669"/>
    </source>
</evidence>
<evidence type="ECO:0000256" key="14">
    <source>
        <dbReference type="SAM" id="SignalP"/>
    </source>
</evidence>
<protein>
    <recommendedName>
        <fullName evidence="13">alpha-1,2-Mannosidase</fullName>
        <ecNumber evidence="13">3.2.1.-</ecNumber>
    </recommendedName>
</protein>
<evidence type="ECO:0000256" key="8">
    <source>
        <dbReference type="ARBA" id="ARBA00023295"/>
    </source>
</evidence>
<evidence type="ECO:0000256" key="1">
    <source>
        <dbReference type="ARBA" id="ARBA00001913"/>
    </source>
</evidence>
<dbReference type="PANTHER" id="PTHR11742">
    <property type="entry name" value="MANNOSYL-OLIGOSACCHARIDE ALPHA-1,2-MANNOSIDASE-RELATED"/>
    <property type="match status" value="1"/>
</dbReference>
<dbReference type="Gene3D" id="1.50.10.10">
    <property type="match status" value="1"/>
</dbReference>
<dbReference type="InterPro" id="IPR050749">
    <property type="entry name" value="Glycosyl_Hydrolase_47"/>
</dbReference>
<keyword evidence="16" id="KW-1185">Reference proteome</keyword>
<dbReference type="Proteomes" id="UP000039046">
    <property type="component" value="Unassembled WGS sequence"/>
</dbReference>
<keyword evidence="4 14" id="KW-0732">Signal</keyword>
<keyword evidence="11" id="KW-0479">Metal-binding</keyword>
<dbReference type="GO" id="GO:0036503">
    <property type="term" value="P:ERAD pathway"/>
    <property type="evidence" value="ECO:0007669"/>
    <property type="project" value="UniProtKB-ARBA"/>
</dbReference>
<evidence type="ECO:0000313" key="16">
    <source>
        <dbReference type="Proteomes" id="UP000039046"/>
    </source>
</evidence>
<dbReference type="FunFam" id="1.50.10.10:FF:000047">
    <property type="entry name" value="Mannosyl-oligosaccharide alpha-1,2-mannosidase"/>
    <property type="match status" value="1"/>
</dbReference>
<dbReference type="InterPro" id="IPR001382">
    <property type="entry name" value="Glyco_hydro_47"/>
</dbReference>
<comment type="catalytic activity">
    <reaction evidence="9">
        <text>N(4)-(alpha-D-Man-(1-&gt;2)-alpha-D-Man-(1-&gt;2)-alpha-D-Man-(1-&gt;3)-[alpha-D-Man-(1-&gt;3)-[alpha-D-Man-(1-&gt;2)-alpha-D-Man-(1-&gt;6)]-alpha-D-Man-(1-&gt;6)]-beta-D-Man-(1-&gt;4)-beta-D-GlcNAc-(1-&gt;4)-beta-D-GlcNAc)-L-asparaginyl-[protein] (N-glucan mannose isomer 8A1,2,3B1,3) + 3 H2O = N(4)-(alpha-D-Man-(1-&gt;3)-[alpha-D-Man-(1-&gt;3)-[alpha-D-Man-(1-&gt;6)]-alpha-D-Man-(1-&gt;6)]-beta-D-Man-(1-&gt;4)-beta-D-GlcNAc-(1-&gt;4)-beta-D-GlcNAc)-L-asparaginyl-[protein] (N-glucan mannose isomer 5A1,2) + 3 beta-D-mannose</text>
        <dbReference type="Rhea" id="RHEA:56028"/>
        <dbReference type="Rhea" id="RHEA-COMP:14358"/>
        <dbReference type="Rhea" id="RHEA-COMP:14367"/>
        <dbReference type="ChEBI" id="CHEBI:15377"/>
        <dbReference type="ChEBI" id="CHEBI:28563"/>
        <dbReference type="ChEBI" id="CHEBI:59087"/>
        <dbReference type="ChEBI" id="CHEBI:60628"/>
        <dbReference type="EC" id="3.2.1.113"/>
    </reaction>
</comment>
<dbReference type="AlphaFoldDB" id="A0A0A1TRH9"/>
<feature type="disulfide bond" evidence="12">
    <location>
        <begin position="705"/>
        <end position="734"/>
    </location>
</feature>
<evidence type="ECO:0000256" key="5">
    <source>
        <dbReference type="ARBA" id="ARBA00022801"/>
    </source>
</evidence>
<dbReference type="SUPFAM" id="SSF48225">
    <property type="entry name" value="Seven-hairpin glycosidases"/>
    <property type="match status" value="1"/>
</dbReference>
<feature type="signal peptide" evidence="14">
    <location>
        <begin position="1"/>
        <end position="19"/>
    </location>
</feature>
<name>A0A0A1TRH9_9HYPO</name>
<accession>A0A0A1TRH9</accession>
<dbReference type="Pfam" id="PF03663">
    <property type="entry name" value="Glyco_hydro_76"/>
    <property type="match status" value="1"/>
</dbReference>
<dbReference type="InterPro" id="IPR005198">
    <property type="entry name" value="Glyco_hydro_76"/>
</dbReference>
<keyword evidence="5 13" id="KW-0378">Hydrolase</keyword>
<comment type="pathway">
    <text evidence="2">Protein modification; protein glycosylation.</text>
</comment>
<evidence type="ECO:0000313" key="15">
    <source>
        <dbReference type="EMBL" id="CEJ93892.1"/>
    </source>
</evidence>
<keyword evidence="8 13" id="KW-0326">Glycosidase</keyword>
<dbReference type="InterPro" id="IPR036026">
    <property type="entry name" value="Seven-hairpin_glycosidases"/>
</dbReference>
<dbReference type="UniPathway" id="UPA00378"/>
<evidence type="ECO:0000256" key="10">
    <source>
        <dbReference type="ARBA" id="ARBA00048605"/>
    </source>
</evidence>
<keyword evidence="6 12" id="KW-1015">Disulfide bond</keyword>
<dbReference type="PRINTS" id="PR00747">
    <property type="entry name" value="GLYHDRLASE47"/>
</dbReference>
<comment type="similarity">
    <text evidence="3 13">Belongs to the glycosyl hydrolase 47 family.</text>
</comment>
<organism evidence="15 16">
    <name type="scientific">[Torrubiella] hemipterigena</name>
    <dbReference type="NCBI Taxonomy" id="1531966"/>
    <lineage>
        <taxon>Eukaryota</taxon>
        <taxon>Fungi</taxon>
        <taxon>Dikarya</taxon>
        <taxon>Ascomycota</taxon>
        <taxon>Pezizomycotina</taxon>
        <taxon>Sordariomycetes</taxon>
        <taxon>Hypocreomycetidae</taxon>
        <taxon>Hypocreales</taxon>
        <taxon>Clavicipitaceae</taxon>
        <taxon>Clavicipitaceae incertae sedis</taxon>
        <taxon>'Torrubiella' clade</taxon>
    </lineage>
</organism>
<dbReference type="PANTHER" id="PTHR11742:SF101">
    <property type="entry name" value="MANNOSYL-OLIGOSACCHARIDE ALPHA-1,2-MANNOSIDASE 1B"/>
    <property type="match status" value="1"/>
</dbReference>
<dbReference type="GO" id="GO:0005975">
    <property type="term" value="P:carbohydrate metabolic process"/>
    <property type="evidence" value="ECO:0007669"/>
    <property type="project" value="InterPro"/>
</dbReference>
<evidence type="ECO:0000256" key="13">
    <source>
        <dbReference type="RuleBase" id="RU361193"/>
    </source>
</evidence>
<dbReference type="InterPro" id="IPR008928">
    <property type="entry name" value="6-hairpin_glycosidase_sf"/>
</dbReference>
<dbReference type="EMBL" id="CDHN01000006">
    <property type="protein sequence ID" value="CEJ93892.1"/>
    <property type="molecule type" value="Genomic_DNA"/>
</dbReference>
<evidence type="ECO:0000256" key="7">
    <source>
        <dbReference type="ARBA" id="ARBA00023180"/>
    </source>
</evidence>
<dbReference type="GO" id="GO:0005783">
    <property type="term" value="C:endoplasmic reticulum"/>
    <property type="evidence" value="ECO:0007669"/>
    <property type="project" value="TreeGrafter"/>
</dbReference>
<dbReference type="GO" id="GO:0005509">
    <property type="term" value="F:calcium ion binding"/>
    <property type="evidence" value="ECO:0007669"/>
    <property type="project" value="InterPro"/>
</dbReference>
<sequence>MIGKTVVATAILAAAAVRADETTYDVNAVCNNDQLMRWFDHDHGLWKANDGVYYWWNSANMLATFADLAKVNPNVLNVYGGIFDTVHNNAPNHHPFVTLVKQDTGQVTKNYTFPSTRIRQKRASGFLNDYYDDEGWWGLAWIAALDVTGKHEFLDEAITIWYDMKAGWNKHHCGGLPWNKNGAGPVSIANELYIQLGAAISNRVGLDQKDIYLGAAKDAWDWFSKSGVIGSDHLIRDGVDSDSCQPNGDTFTYNQGVIVGGLVELWRATGELYWIDQAELIAMAVTQPGSKMQDRDGILADGCDQNKSCQGINDGTQFKGVFARNLKQLHAVRPSNQYKTFLERNARTIWQKDLHLENGNCFNGVLWGGPYVTASASSQSSALDCLNAAQAVVTQGKAFKAPTYRPNKQRADAVKEAFNFSWKGYVDHAFPHDSLQPVDNTYRDDRNGWGATAIDAWSTAIIMEDKDAVNKVLDYIPTIDFDRSATDVSFFETSIRYLGGMLSGYDLLDGPMAHLIDGNKTRLAPVLAQAKRLADNLKVAYNTPSGININGLEFHGPGNIVAHKDPAAGIAGVTLTLEWQRLSDLTGNPEYGNLNKKAVSYFLTPYPQSNQPFPGLIGQNFDPNNGHSLDNSGGWTGGSDSHYEYLLKAFVYNKDEYEKYKERWELAATSSMRFLASNPSSRSDLIFLAEYSGQTLKYNSQHLACFAGGNFIQGGLTLGKQEYIDFGLRLVDGCRSTYQGTNTGIAPDSFSWQDIAHRENNPPADQQDRFNKYGFWIDSANYELRPEVIESYYYAYRATGDTKYQDWAWEAFVHVNSTCRTGSGFAALRDVTNPGRGFDNHQESYFLAEFLKYSYILQADNADWQVKADQTNQFVFNTEAHPLRIANNARN</sequence>
<keyword evidence="11" id="KW-0106">Calcium</keyword>
<dbReference type="HOGENOM" id="CLU_324196_0_0_1"/>
<proteinExistence type="inferred from homology"/>
<evidence type="ECO:0000256" key="11">
    <source>
        <dbReference type="PIRSR" id="PIRSR601382-2"/>
    </source>
</evidence>
<dbReference type="OrthoDB" id="8118055at2759"/>
<dbReference type="GO" id="GO:0016020">
    <property type="term" value="C:membrane"/>
    <property type="evidence" value="ECO:0007669"/>
    <property type="project" value="InterPro"/>
</dbReference>
<dbReference type="SUPFAM" id="SSF48208">
    <property type="entry name" value="Six-hairpin glycosidases"/>
    <property type="match status" value="1"/>
</dbReference>
<feature type="binding site" evidence="11">
    <location>
        <position position="878"/>
    </location>
    <ligand>
        <name>Ca(2+)</name>
        <dbReference type="ChEBI" id="CHEBI:29108"/>
    </ligand>
</feature>
<gene>
    <name evidence="15" type="ORF">VHEMI09454</name>
</gene>
<comment type="catalytic activity">
    <reaction evidence="10">
        <text>N(4)-(alpha-D-Man-(1-&gt;2)-alpha-D-Man-(1-&gt;2)-alpha-D-Man-(1-&gt;3)-[alpha-D-Man-(1-&gt;2)-alpha-D-Man-(1-&gt;3)-[alpha-D-Man-(1-&gt;2)-alpha-D-Man-(1-&gt;6)]-alpha-D-Man-(1-&gt;6)]-beta-D-Man-(1-&gt;4)-beta-D-GlcNAc-(1-&gt;4)-beta-D-GlcNAc)-L-asparaginyl-[protein] (N-glucan mannose isomer 9A1,2,3B1,2,3) + 4 H2O = N(4)-(alpha-D-Man-(1-&gt;3)-[alpha-D-Man-(1-&gt;3)-[alpha-D-Man-(1-&gt;6)]-alpha-D-Man-(1-&gt;6)]-beta-D-Man-(1-&gt;4)-beta-D-GlcNAc-(1-&gt;4)-beta-D-GlcNAc)-L-asparaginyl-[protein] (N-glucan mannose isomer 5A1,2) + 4 beta-D-mannose</text>
        <dbReference type="Rhea" id="RHEA:56008"/>
        <dbReference type="Rhea" id="RHEA-COMP:14356"/>
        <dbReference type="Rhea" id="RHEA-COMP:14367"/>
        <dbReference type="ChEBI" id="CHEBI:15377"/>
        <dbReference type="ChEBI" id="CHEBI:28563"/>
        <dbReference type="ChEBI" id="CHEBI:59087"/>
        <dbReference type="ChEBI" id="CHEBI:139493"/>
        <dbReference type="EC" id="3.2.1.113"/>
    </reaction>
</comment>
<dbReference type="Pfam" id="PF01532">
    <property type="entry name" value="Glyco_hydro_47"/>
    <property type="match status" value="1"/>
</dbReference>
<dbReference type="InterPro" id="IPR012341">
    <property type="entry name" value="6hp_glycosidase-like_sf"/>
</dbReference>
<dbReference type="EC" id="3.2.1.-" evidence="13"/>
<evidence type="ECO:0000256" key="6">
    <source>
        <dbReference type="ARBA" id="ARBA00023157"/>
    </source>
</evidence>
<evidence type="ECO:0000256" key="2">
    <source>
        <dbReference type="ARBA" id="ARBA00004922"/>
    </source>
</evidence>